<proteinExistence type="predicted"/>
<dbReference type="InterPro" id="IPR002052">
    <property type="entry name" value="DNA_methylase_N6_adenine_CS"/>
</dbReference>
<dbReference type="AlphaFoldDB" id="A0A1B0GNI9"/>
<dbReference type="VEuPathDB" id="VectorBase:PPAPM1_004821"/>
<protein>
    <recommendedName>
        <fullName evidence="7">Protein-lysine N-methyltransferase</fullName>
    </recommendedName>
</protein>
<dbReference type="PANTHER" id="PTHR13200:SF0">
    <property type="entry name" value="EEF1A LYSINE METHYLTRANSFERASE 1"/>
    <property type="match status" value="1"/>
</dbReference>
<keyword evidence="4" id="KW-0808">Transferase</keyword>
<accession>A0A1B0GNI9</accession>
<dbReference type="InterPro" id="IPR041370">
    <property type="entry name" value="Mlase_EEF1AKMT1/ZCCHC4"/>
</dbReference>
<dbReference type="Proteomes" id="UP000092462">
    <property type="component" value="Unassembled WGS sequence"/>
</dbReference>
<comment type="subcellular location">
    <subcellularLocation>
        <location evidence="1">Cytoplasm</location>
    </subcellularLocation>
</comment>
<evidence type="ECO:0000256" key="4">
    <source>
        <dbReference type="ARBA" id="ARBA00022679"/>
    </source>
</evidence>
<evidence type="ECO:0000313" key="5">
    <source>
        <dbReference type="EnsemblMetazoa" id="PPAI004863-PA"/>
    </source>
</evidence>
<sequence length="193" mass="22400">MPSMDCKILELRPDRKLLKSNFDGYKLSLEPVAIIKEALQMMPDRVHPSEAQYSFLHLFAAIESILASYYLLPVYLFEYDERFLRQSKNCIFYDYTKGTANETLKDFQNFFDLVIADPPFLSEECISKTADILQSALKQGGKIVLCSGRVVSQWAEKFLQLTPCNFQPKHKRNLGNEFASFANFNFDHFIRKQ</sequence>
<dbReference type="VEuPathDB" id="VectorBase:PPAI004863"/>
<dbReference type="GO" id="GO:0003676">
    <property type="term" value="F:nucleic acid binding"/>
    <property type="evidence" value="ECO:0007669"/>
    <property type="project" value="InterPro"/>
</dbReference>
<keyword evidence="3" id="KW-0489">Methyltransferase</keyword>
<dbReference type="EnsemblMetazoa" id="PPAI004863-RA">
    <property type="protein sequence ID" value="PPAI004863-PA"/>
    <property type="gene ID" value="PPAI004863"/>
</dbReference>
<evidence type="ECO:0000313" key="6">
    <source>
        <dbReference type="Proteomes" id="UP000092462"/>
    </source>
</evidence>
<evidence type="ECO:0000256" key="1">
    <source>
        <dbReference type="ARBA" id="ARBA00004496"/>
    </source>
</evidence>
<evidence type="ECO:0008006" key="7">
    <source>
        <dbReference type="Google" id="ProtNLM"/>
    </source>
</evidence>
<dbReference type="SUPFAM" id="SSF53335">
    <property type="entry name" value="S-adenosyl-L-methionine-dependent methyltransferases"/>
    <property type="match status" value="1"/>
</dbReference>
<dbReference type="PANTHER" id="PTHR13200">
    <property type="entry name" value="EEF1A LYSINE METHYLTRANSFERASE 1"/>
    <property type="match status" value="1"/>
</dbReference>
<organism evidence="5 6">
    <name type="scientific">Phlebotomus papatasi</name>
    <name type="common">Sandfly</name>
    <dbReference type="NCBI Taxonomy" id="29031"/>
    <lineage>
        <taxon>Eukaryota</taxon>
        <taxon>Metazoa</taxon>
        <taxon>Ecdysozoa</taxon>
        <taxon>Arthropoda</taxon>
        <taxon>Hexapoda</taxon>
        <taxon>Insecta</taxon>
        <taxon>Pterygota</taxon>
        <taxon>Neoptera</taxon>
        <taxon>Endopterygota</taxon>
        <taxon>Diptera</taxon>
        <taxon>Nematocera</taxon>
        <taxon>Psychodoidea</taxon>
        <taxon>Psychodidae</taxon>
        <taxon>Phlebotomus</taxon>
        <taxon>Phlebotomus</taxon>
    </lineage>
</organism>
<evidence type="ECO:0000256" key="2">
    <source>
        <dbReference type="ARBA" id="ARBA00022490"/>
    </source>
</evidence>
<name>A0A1B0GNI9_PHLPP</name>
<dbReference type="GO" id="GO:0032259">
    <property type="term" value="P:methylation"/>
    <property type="evidence" value="ECO:0007669"/>
    <property type="project" value="UniProtKB-KW"/>
</dbReference>
<reference evidence="5" key="1">
    <citation type="submission" date="2022-08" db="UniProtKB">
        <authorList>
            <consortium name="EnsemblMetazoa"/>
        </authorList>
    </citation>
    <scope>IDENTIFICATION</scope>
    <source>
        <strain evidence="5">Israel</strain>
    </source>
</reference>
<evidence type="ECO:0000256" key="3">
    <source>
        <dbReference type="ARBA" id="ARBA00022603"/>
    </source>
</evidence>
<dbReference type="GO" id="GO:0016279">
    <property type="term" value="F:protein-lysine N-methyltransferase activity"/>
    <property type="evidence" value="ECO:0007669"/>
    <property type="project" value="InterPro"/>
</dbReference>
<keyword evidence="6" id="KW-1185">Reference proteome</keyword>
<dbReference type="EMBL" id="AJVK01013469">
    <property type="status" value="NOT_ANNOTATED_CDS"/>
    <property type="molecule type" value="Genomic_DNA"/>
</dbReference>
<dbReference type="PROSITE" id="PS00092">
    <property type="entry name" value="N6_MTASE"/>
    <property type="match status" value="1"/>
</dbReference>
<keyword evidence="2" id="KW-0963">Cytoplasm</keyword>
<dbReference type="GO" id="GO:0005737">
    <property type="term" value="C:cytoplasm"/>
    <property type="evidence" value="ECO:0007669"/>
    <property type="project" value="UniProtKB-SubCell"/>
</dbReference>
<dbReference type="InterPro" id="IPR019369">
    <property type="entry name" value="Efm5/EEF1AKMT1"/>
</dbReference>
<dbReference type="InterPro" id="IPR029063">
    <property type="entry name" value="SAM-dependent_MTases_sf"/>
</dbReference>
<dbReference type="Pfam" id="PF10237">
    <property type="entry name" value="N6-adenineMlase"/>
    <property type="match status" value="1"/>
</dbReference>